<dbReference type="GO" id="GO:0006310">
    <property type="term" value="P:DNA recombination"/>
    <property type="evidence" value="ECO:0007669"/>
    <property type="project" value="UniProtKB-UniRule"/>
</dbReference>
<dbReference type="InterPro" id="IPR012340">
    <property type="entry name" value="NA-bd_OB-fold"/>
</dbReference>
<dbReference type="SUPFAM" id="SSF50249">
    <property type="entry name" value="Nucleic acid-binding proteins"/>
    <property type="match status" value="1"/>
</dbReference>
<keyword evidence="3 4" id="KW-0234">DNA repair</keyword>
<dbReference type="HAMAP" id="MF_00201">
    <property type="entry name" value="RecO"/>
    <property type="match status" value="1"/>
</dbReference>
<evidence type="ECO:0000256" key="1">
    <source>
        <dbReference type="ARBA" id="ARBA00022763"/>
    </source>
</evidence>
<dbReference type="Proteomes" id="UP000824073">
    <property type="component" value="Unassembled WGS sequence"/>
</dbReference>
<dbReference type="InterPro" id="IPR037278">
    <property type="entry name" value="ARFGAP/RecO"/>
</dbReference>
<gene>
    <name evidence="4 6" type="primary">recO</name>
    <name evidence="6" type="ORF">IAB67_04180</name>
</gene>
<comment type="function">
    <text evidence="4">Involved in DNA repair and RecF pathway recombination.</text>
</comment>
<proteinExistence type="inferred from homology"/>
<dbReference type="NCBIfam" id="TIGR00613">
    <property type="entry name" value="reco"/>
    <property type="match status" value="1"/>
</dbReference>
<accession>A0A9D1IVH5</accession>
<dbReference type="GO" id="GO:0043590">
    <property type="term" value="C:bacterial nucleoid"/>
    <property type="evidence" value="ECO:0007669"/>
    <property type="project" value="TreeGrafter"/>
</dbReference>
<dbReference type="Gene3D" id="2.40.50.140">
    <property type="entry name" value="Nucleic acid-binding proteins"/>
    <property type="match status" value="1"/>
</dbReference>
<evidence type="ECO:0000256" key="3">
    <source>
        <dbReference type="ARBA" id="ARBA00023204"/>
    </source>
</evidence>
<dbReference type="Pfam" id="PF02565">
    <property type="entry name" value="RecO_C"/>
    <property type="match status" value="1"/>
</dbReference>
<dbReference type="Pfam" id="PF11967">
    <property type="entry name" value="RecO_N"/>
    <property type="match status" value="1"/>
</dbReference>
<dbReference type="AlphaFoldDB" id="A0A9D1IVH5"/>
<organism evidence="6 7">
    <name type="scientific">Candidatus Ventrousia excrementavium</name>
    <dbReference type="NCBI Taxonomy" id="2840961"/>
    <lineage>
        <taxon>Bacteria</taxon>
        <taxon>Bacillati</taxon>
        <taxon>Bacillota</taxon>
        <taxon>Clostridia</taxon>
        <taxon>Eubacteriales</taxon>
        <taxon>Clostridiaceae</taxon>
        <taxon>Clostridiaceae incertae sedis</taxon>
        <taxon>Candidatus Ventrousia</taxon>
    </lineage>
</organism>
<dbReference type="PANTHER" id="PTHR33991">
    <property type="entry name" value="DNA REPAIR PROTEIN RECO"/>
    <property type="match status" value="1"/>
</dbReference>
<dbReference type="InterPro" id="IPR022572">
    <property type="entry name" value="DNA_rep/recomb_RecO_N"/>
</dbReference>
<evidence type="ECO:0000313" key="6">
    <source>
        <dbReference type="EMBL" id="HIU43476.1"/>
    </source>
</evidence>
<keyword evidence="1 4" id="KW-0227">DNA damage</keyword>
<reference evidence="6" key="2">
    <citation type="journal article" date="2021" name="PeerJ">
        <title>Extensive microbial diversity within the chicken gut microbiome revealed by metagenomics and culture.</title>
        <authorList>
            <person name="Gilroy R."/>
            <person name="Ravi A."/>
            <person name="Getino M."/>
            <person name="Pursley I."/>
            <person name="Horton D.L."/>
            <person name="Alikhan N.F."/>
            <person name="Baker D."/>
            <person name="Gharbi K."/>
            <person name="Hall N."/>
            <person name="Watson M."/>
            <person name="Adriaenssens E.M."/>
            <person name="Foster-Nyarko E."/>
            <person name="Jarju S."/>
            <person name="Secka A."/>
            <person name="Antonio M."/>
            <person name="Oren A."/>
            <person name="Chaudhuri R.R."/>
            <person name="La Ragione R."/>
            <person name="Hildebrand F."/>
            <person name="Pallen M.J."/>
        </authorList>
    </citation>
    <scope>NUCLEOTIDE SEQUENCE</scope>
    <source>
        <strain evidence="6">CHK191-8634</strain>
    </source>
</reference>
<evidence type="ECO:0000313" key="7">
    <source>
        <dbReference type="Proteomes" id="UP000824073"/>
    </source>
</evidence>
<name>A0A9D1IVH5_9CLOT</name>
<evidence type="ECO:0000256" key="2">
    <source>
        <dbReference type="ARBA" id="ARBA00023172"/>
    </source>
</evidence>
<dbReference type="EMBL" id="DVMR01000035">
    <property type="protein sequence ID" value="HIU43476.1"/>
    <property type="molecule type" value="Genomic_DNA"/>
</dbReference>
<dbReference type="SUPFAM" id="SSF57863">
    <property type="entry name" value="ArfGap/RecO-like zinc finger"/>
    <property type="match status" value="1"/>
</dbReference>
<protein>
    <recommendedName>
        <fullName evidence="4">DNA repair protein RecO</fullName>
    </recommendedName>
    <alternativeName>
        <fullName evidence="4">Recombination protein O</fullName>
    </alternativeName>
</protein>
<reference evidence="6" key="1">
    <citation type="submission" date="2020-10" db="EMBL/GenBank/DDBJ databases">
        <authorList>
            <person name="Gilroy R."/>
        </authorList>
    </citation>
    <scope>NUCLEOTIDE SEQUENCE</scope>
    <source>
        <strain evidence="6">CHK191-8634</strain>
    </source>
</reference>
<evidence type="ECO:0000259" key="5">
    <source>
        <dbReference type="Pfam" id="PF11967"/>
    </source>
</evidence>
<comment type="caution">
    <text evidence="6">The sequence shown here is derived from an EMBL/GenBank/DDBJ whole genome shotgun (WGS) entry which is preliminary data.</text>
</comment>
<evidence type="ECO:0000256" key="4">
    <source>
        <dbReference type="HAMAP-Rule" id="MF_00201"/>
    </source>
</evidence>
<dbReference type="InterPro" id="IPR003717">
    <property type="entry name" value="RecO"/>
</dbReference>
<dbReference type="PANTHER" id="PTHR33991:SF1">
    <property type="entry name" value="DNA REPAIR PROTEIN RECO"/>
    <property type="match status" value="1"/>
</dbReference>
<sequence>MHAVVGGLVIRSVDYRESDKILTVLTDRLGKLTVSARGARRRGSRLLPAVQLFAYSEMTLFEYNGRYRLDEAETREQFAGLRHDLDSTALASYLAEVLGTEAEGDPLQPGVMRLSLNSLYALSQSVAERWKVKAAFELRYAALSGYAPDSRTLSQALDEPALRAARYILSCDLKKILSFSLDGESRAVLCDFTEKYLLSRLERGFSTLDFYHKLGDLT</sequence>
<keyword evidence="2 4" id="KW-0233">DNA recombination</keyword>
<dbReference type="GO" id="GO:0006302">
    <property type="term" value="P:double-strand break repair"/>
    <property type="evidence" value="ECO:0007669"/>
    <property type="project" value="TreeGrafter"/>
</dbReference>
<comment type="similarity">
    <text evidence="4">Belongs to the RecO family.</text>
</comment>
<feature type="domain" description="DNA replication/recombination mediator RecO N-terminal" evidence="5">
    <location>
        <begin position="7"/>
        <end position="78"/>
    </location>
</feature>